<evidence type="ECO:0000259" key="4">
    <source>
        <dbReference type="Pfam" id="PF13442"/>
    </source>
</evidence>
<evidence type="ECO:0000256" key="1">
    <source>
        <dbReference type="ARBA" id="ARBA00022617"/>
    </source>
</evidence>
<keyword evidence="1" id="KW-0349">Heme</keyword>
<dbReference type="GO" id="GO:0020037">
    <property type="term" value="F:heme binding"/>
    <property type="evidence" value="ECO:0007669"/>
    <property type="project" value="InterPro"/>
</dbReference>
<dbReference type="InterPro" id="IPR036909">
    <property type="entry name" value="Cyt_c-like_dom_sf"/>
</dbReference>
<keyword evidence="3" id="KW-0408">Iron</keyword>
<dbReference type="InterPro" id="IPR009056">
    <property type="entry name" value="Cyt_c-like_dom"/>
</dbReference>
<gene>
    <name evidence="5" type="ORF">METZ01_LOCUS369818</name>
</gene>
<dbReference type="EMBL" id="UINC01133816">
    <property type="protein sequence ID" value="SVD16964.1"/>
    <property type="molecule type" value="Genomic_DNA"/>
</dbReference>
<dbReference type="GO" id="GO:0009055">
    <property type="term" value="F:electron transfer activity"/>
    <property type="evidence" value="ECO:0007669"/>
    <property type="project" value="InterPro"/>
</dbReference>
<proteinExistence type="predicted"/>
<evidence type="ECO:0000256" key="3">
    <source>
        <dbReference type="ARBA" id="ARBA00023004"/>
    </source>
</evidence>
<feature type="domain" description="Cytochrome c" evidence="4">
    <location>
        <begin position="52"/>
        <end position="117"/>
    </location>
</feature>
<evidence type="ECO:0000313" key="5">
    <source>
        <dbReference type="EMBL" id="SVD16964.1"/>
    </source>
</evidence>
<evidence type="ECO:0000256" key="2">
    <source>
        <dbReference type="ARBA" id="ARBA00022723"/>
    </source>
</evidence>
<keyword evidence="2" id="KW-0479">Metal-binding</keyword>
<dbReference type="Pfam" id="PF13442">
    <property type="entry name" value="Cytochrome_CBB3"/>
    <property type="match status" value="1"/>
</dbReference>
<dbReference type="GO" id="GO:0046872">
    <property type="term" value="F:metal ion binding"/>
    <property type="evidence" value="ECO:0007669"/>
    <property type="project" value="UniProtKB-KW"/>
</dbReference>
<name>A0A382T478_9ZZZZ</name>
<protein>
    <recommendedName>
        <fullName evidence="4">Cytochrome c domain-containing protein</fullName>
    </recommendedName>
</protein>
<dbReference type="SUPFAM" id="SSF46626">
    <property type="entry name" value="Cytochrome c"/>
    <property type="match status" value="1"/>
</dbReference>
<sequence length="120" mass="12756">MAKPIAGGLNSAWFSGVKLGVQTVTQKLGQALGLAAALGLSTATGLAKPELSGERLYAQLCARCHGDRGQGVADEYDEPLVGDWPIEKLIRVITRTMPEDDPKKCIGNEAKLAARYIFDA</sequence>
<reference evidence="5" key="1">
    <citation type="submission" date="2018-05" db="EMBL/GenBank/DDBJ databases">
        <authorList>
            <person name="Lanie J.A."/>
            <person name="Ng W.-L."/>
            <person name="Kazmierczak K.M."/>
            <person name="Andrzejewski T.M."/>
            <person name="Davidsen T.M."/>
            <person name="Wayne K.J."/>
            <person name="Tettelin H."/>
            <person name="Glass J.I."/>
            <person name="Rusch D."/>
            <person name="Podicherti R."/>
            <person name="Tsui H.-C.T."/>
            <person name="Winkler M.E."/>
        </authorList>
    </citation>
    <scope>NUCLEOTIDE SEQUENCE</scope>
</reference>
<dbReference type="AlphaFoldDB" id="A0A382T478"/>
<feature type="non-terminal residue" evidence="5">
    <location>
        <position position="120"/>
    </location>
</feature>
<dbReference type="Gene3D" id="1.10.760.10">
    <property type="entry name" value="Cytochrome c-like domain"/>
    <property type="match status" value="1"/>
</dbReference>
<organism evidence="5">
    <name type="scientific">marine metagenome</name>
    <dbReference type="NCBI Taxonomy" id="408172"/>
    <lineage>
        <taxon>unclassified sequences</taxon>
        <taxon>metagenomes</taxon>
        <taxon>ecological metagenomes</taxon>
    </lineage>
</organism>
<accession>A0A382T478</accession>